<proteinExistence type="predicted"/>
<evidence type="ECO:0000256" key="1">
    <source>
        <dbReference type="ARBA" id="ARBA00004370"/>
    </source>
</evidence>
<evidence type="ECO:0000313" key="3">
    <source>
        <dbReference type="EMBL" id="KAK9059095.1"/>
    </source>
</evidence>
<accession>A0AAP0CLT8</accession>
<dbReference type="AlphaFoldDB" id="A0AAP0CLT8"/>
<dbReference type="EMBL" id="JBCNJP010000021">
    <property type="protein sequence ID" value="KAK9059095.1"/>
    <property type="molecule type" value="Genomic_DNA"/>
</dbReference>
<evidence type="ECO:0000313" key="4">
    <source>
        <dbReference type="Proteomes" id="UP001408789"/>
    </source>
</evidence>
<protein>
    <submittedName>
        <fullName evidence="3">Uncharacterized protein</fullName>
    </submittedName>
</protein>
<organism evidence="3 4">
    <name type="scientific">Deinandra increscens subsp. villosa</name>
    <dbReference type="NCBI Taxonomy" id="3103831"/>
    <lineage>
        <taxon>Eukaryota</taxon>
        <taxon>Viridiplantae</taxon>
        <taxon>Streptophyta</taxon>
        <taxon>Embryophyta</taxon>
        <taxon>Tracheophyta</taxon>
        <taxon>Spermatophyta</taxon>
        <taxon>Magnoliopsida</taxon>
        <taxon>eudicotyledons</taxon>
        <taxon>Gunneridae</taxon>
        <taxon>Pentapetalae</taxon>
        <taxon>asterids</taxon>
        <taxon>campanulids</taxon>
        <taxon>Asterales</taxon>
        <taxon>Asteraceae</taxon>
        <taxon>Asteroideae</taxon>
        <taxon>Heliantheae alliance</taxon>
        <taxon>Madieae</taxon>
        <taxon>Madiinae</taxon>
        <taxon>Deinandra</taxon>
    </lineage>
</organism>
<dbReference type="Proteomes" id="UP001408789">
    <property type="component" value="Unassembled WGS sequence"/>
</dbReference>
<gene>
    <name evidence="3" type="ORF">SSX86_021714</name>
</gene>
<name>A0AAP0CLT8_9ASTR</name>
<comment type="subcellular location">
    <subcellularLocation>
        <location evidence="1">Membrane</location>
    </subcellularLocation>
</comment>
<reference evidence="3 4" key="1">
    <citation type="submission" date="2024-04" db="EMBL/GenBank/DDBJ databases">
        <title>The reference genome of an endangered Asteraceae, Deinandra increscens subsp. villosa, native to the Central Coast of California.</title>
        <authorList>
            <person name="Guilliams M."/>
            <person name="Hasenstab-Lehman K."/>
            <person name="Meyer R."/>
            <person name="Mcevoy S."/>
        </authorList>
    </citation>
    <scope>NUCLEOTIDE SEQUENCE [LARGE SCALE GENOMIC DNA]</scope>
    <source>
        <tissue evidence="3">Leaf</tissue>
    </source>
</reference>
<sequence length="168" mass="18455">MPGPSPRIILHDVEIYAFNVYTSTSATITATLQITLFCRNIHDDVSINVDKIHVYASYYKQQITLPVPVPPKYLDHSEFAVWSPYFNGTTVPMNVDFAAALARDVAAGGVMVDVIVTGRFRSSNGMISVSNPMEVSCPVYVTFGNKTDDGNVIGSPVKKPLDEECFFV</sequence>
<dbReference type="InterPro" id="IPR044839">
    <property type="entry name" value="NDR1-like"/>
</dbReference>
<dbReference type="GO" id="GO:0005886">
    <property type="term" value="C:plasma membrane"/>
    <property type="evidence" value="ECO:0007669"/>
    <property type="project" value="TreeGrafter"/>
</dbReference>
<comment type="caution">
    <text evidence="3">The sequence shown here is derived from an EMBL/GenBank/DDBJ whole genome shotgun (WGS) entry which is preliminary data.</text>
</comment>
<dbReference type="PANTHER" id="PTHR31415:SF166">
    <property type="entry name" value="LATE EMBRYOGENESIS ABUNDANT (LEA) HYDROXYPROLINE-RICH GLYCOPROTEIN FAMILY"/>
    <property type="match status" value="1"/>
</dbReference>
<dbReference type="PANTHER" id="PTHR31415">
    <property type="entry name" value="OS05G0367900 PROTEIN"/>
    <property type="match status" value="1"/>
</dbReference>
<keyword evidence="2" id="KW-0472">Membrane</keyword>
<dbReference type="GO" id="GO:0009506">
    <property type="term" value="C:plasmodesma"/>
    <property type="evidence" value="ECO:0007669"/>
    <property type="project" value="TreeGrafter"/>
</dbReference>
<evidence type="ECO:0000256" key="2">
    <source>
        <dbReference type="ARBA" id="ARBA00023136"/>
    </source>
</evidence>
<dbReference type="GO" id="GO:0098542">
    <property type="term" value="P:defense response to other organism"/>
    <property type="evidence" value="ECO:0007669"/>
    <property type="project" value="InterPro"/>
</dbReference>
<keyword evidence="4" id="KW-1185">Reference proteome</keyword>